<gene>
    <name evidence="2" type="ORF">HHI_05090</name>
</gene>
<evidence type="ECO:0000313" key="3">
    <source>
        <dbReference type="Proteomes" id="UP000025061"/>
    </source>
</evidence>
<proteinExistence type="predicted"/>
<keyword evidence="3" id="KW-1185">Reference proteome</keyword>
<dbReference type="RefSeq" id="WP_011645371.1">
    <property type="nucleotide sequence ID" value="NZ_ARYI01000003.1"/>
</dbReference>
<dbReference type="EMBL" id="ARYI01000003">
    <property type="protein sequence ID" value="KCZ95504.1"/>
    <property type="molecule type" value="Genomic_DNA"/>
</dbReference>
<dbReference type="PATRIC" id="fig|1280951.3.peg.1030"/>
<dbReference type="Proteomes" id="UP000025061">
    <property type="component" value="Unassembled WGS sequence"/>
</dbReference>
<dbReference type="AlphaFoldDB" id="A0A059FXV9"/>
<comment type="caution">
    <text evidence="2">The sequence shown here is derived from an EMBL/GenBank/DDBJ whole genome shotgun (WGS) entry which is preliminary data.</text>
</comment>
<keyword evidence="1" id="KW-0732">Signal</keyword>
<feature type="chain" id="PRO_5001578386" evidence="1">
    <location>
        <begin position="20"/>
        <end position="129"/>
    </location>
</feature>
<sequence>MSLRFVAAGAFALLASACAGWPGASPDAAVTACGGVMAQSAAYASSHAAAREEKLMVIRFASPEAMAAYNAKTRAYEAEAAGLVTARDALAADYGLAEDTQAYTFDHTTDEEADARISAAKACAAPLTE</sequence>
<dbReference type="OrthoDB" id="9982061at2"/>
<evidence type="ECO:0000313" key="2">
    <source>
        <dbReference type="EMBL" id="KCZ95504.1"/>
    </source>
</evidence>
<keyword evidence="2" id="KW-0449">Lipoprotein</keyword>
<protein>
    <submittedName>
        <fullName evidence="2">Putative lipoprotein</fullName>
    </submittedName>
</protein>
<name>A0A059FXV9_9PROT</name>
<feature type="signal peptide" evidence="1">
    <location>
        <begin position="1"/>
        <end position="19"/>
    </location>
</feature>
<evidence type="ECO:0000256" key="1">
    <source>
        <dbReference type="SAM" id="SignalP"/>
    </source>
</evidence>
<accession>A0A059FXV9</accession>
<dbReference type="PROSITE" id="PS51257">
    <property type="entry name" value="PROKAR_LIPOPROTEIN"/>
    <property type="match status" value="1"/>
</dbReference>
<reference evidence="2 3" key="1">
    <citation type="submission" date="2013-04" db="EMBL/GenBank/DDBJ databases">
        <title>Hyphomonas hirschiana VP5 Genome Sequencing.</title>
        <authorList>
            <person name="Lai Q."/>
            <person name="Shao Z."/>
        </authorList>
    </citation>
    <scope>NUCLEOTIDE SEQUENCE [LARGE SCALE GENOMIC DNA]</scope>
    <source>
        <strain evidence="2 3">VP5</strain>
    </source>
</reference>
<organism evidence="2 3">
    <name type="scientific">Hyphomonas hirschiana VP5</name>
    <dbReference type="NCBI Taxonomy" id="1280951"/>
    <lineage>
        <taxon>Bacteria</taxon>
        <taxon>Pseudomonadati</taxon>
        <taxon>Pseudomonadota</taxon>
        <taxon>Alphaproteobacteria</taxon>
        <taxon>Hyphomonadales</taxon>
        <taxon>Hyphomonadaceae</taxon>
        <taxon>Hyphomonas</taxon>
    </lineage>
</organism>